<proteinExistence type="predicted"/>
<keyword evidence="1" id="KW-1133">Transmembrane helix</keyword>
<dbReference type="RefSeq" id="WP_353942866.1">
    <property type="nucleotide sequence ID" value="NZ_CP159534.1"/>
</dbReference>
<organism evidence="2">
    <name type="scientific">Streptomyces tabacisoli</name>
    <dbReference type="NCBI Taxonomy" id="3156398"/>
    <lineage>
        <taxon>Bacteria</taxon>
        <taxon>Bacillati</taxon>
        <taxon>Actinomycetota</taxon>
        <taxon>Actinomycetes</taxon>
        <taxon>Kitasatosporales</taxon>
        <taxon>Streptomycetaceae</taxon>
        <taxon>Streptomyces</taxon>
    </lineage>
</organism>
<sequence>MPTDPEPEQPRAYEPAPSVGKLFLFVLAFVVFAVIVVGGGVILVAG</sequence>
<accession>A0AAU8ITX8</accession>
<keyword evidence="1" id="KW-0812">Transmembrane</keyword>
<protein>
    <submittedName>
        <fullName evidence="2">Uncharacterized protein</fullName>
    </submittedName>
</protein>
<keyword evidence="1" id="KW-0472">Membrane</keyword>
<feature type="transmembrane region" description="Helical" evidence="1">
    <location>
        <begin position="22"/>
        <end position="45"/>
    </location>
</feature>
<reference evidence="2" key="1">
    <citation type="submission" date="2024-06" db="EMBL/GenBank/DDBJ databases">
        <title>Streptomyces sp. strain HUAS MG91 genome sequences.</title>
        <authorList>
            <person name="Mo P."/>
        </authorList>
    </citation>
    <scope>NUCLEOTIDE SEQUENCE</scope>
    <source>
        <strain evidence="2">HUAS MG91</strain>
    </source>
</reference>
<evidence type="ECO:0000256" key="1">
    <source>
        <dbReference type="SAM" id="Phobius"/>
    </source>
</evidence>
<dbReference type="EMBL" id="CP159534">
    <property type="protein sequence ID" value="XCJ71246.1"/>
    <property type="molecule type" value="Genomic_DNA"/>
</dbReference>
<name>A0AAU8ITX8_9ACTN</name>
<dbReference type="KEGG" id="stac:ABII15_15245"/>
<evidence type="ECO:0000313" key="2">
    <source>
        <dbReference type="EMBL" id="XCJ71246.1"/>
    </source>
</evidence>
<dbReference type="AlphaFoldDB" id="A0AAU8ITX8"/>
<gene>
    <name evidence="2" type="ORF">ABII15_15245</name>
</gene>